<dbReference type="RefSeq" id="XP_040882100.1">
    <property type="nucleotide sequence ID" value="XM_041020463.1"/>
</dbReference>
<sequence>MGEFDRGVKPGNAYLSDLPRIVDGGIKAPELYDRGRLNKLEDEAEKLRQVIEDKQARKRRGLKEWAKLSRESETASFRAQLADENVRALAGESDGGAAF</sequence>
<name>A0A074W582_AURM1</name>
<organism evidence="1 2">
    <name type="scientific">Aureobasidium melanogenum (strain CBS 110374)</name>
    <name type="common">Aureobasidium pullulans var. melanogenum</name>
    <dbReference type="NCBI Taxonomy" id="1043003"/>
    <lineage>
        <taxon>Eukaryota</taxon>
        <taxon>Fungi</taxon>
        <taxon>Dikarya</taxon>
        <taxon>Ascomycota</taxon>
        <taxon>Pezizomycotina</taxon>
        <taxon>Dothideomycetes</taxon>
        <taxon>Dothideomycetidae</taxon>
        <taxon>Dothideales</taxon>
        <taxon>Saccotheciaceae</taxon>
        <taxon>Aureobasidium</taxon>
    </lineage>
</organism>
<protein>
    <submittedName>
        <fullName evidence="1">Uncharacterized protein</fullName>
    </submittedName>
</protein>
<proteinExistence type="predicted"/>
<dbReference type="Proteomes" id="UP000030672">
    <property type="component" value="Unassembled WGS sequence"/>
</dbReference>
<gene>
    <name evidence="1" type="ORF">M437DRAFT_41883</name>
</gene>
<reference evidence="1 2" key="1">
    <citation type="journal article" date="2014" name="BMC Genomics">
        <title>Genome sequencing of four Aureobasidium pullulans varieties: biotechnological potential, stress tolerance, and description of new species.</title>
        <authorList>
            <person name="Gostin Ar C."/>
            <person name="Ohm R.A."/>
            <person name="Kogej T."/>
            <person name="Sonjak S."/>
            <person name="Turk M."/>
            <person name="Zajc J."/>
            <person name="Zalar P."/>
            <person name="Grube M."/>
            <person name="Sun H."/>
            <person name="Han J."/>
            <person name="Sharma A."/>
            <person name="Chiniquy J."/>
            <person name="Ngan C.Y."/>
            <person name="Lipzen A."/>
            <person name="Barry K."/>
            <person name="Grigoriev I.V."/>
            <person name="Gunde-Cimerman N."/>
        </authorList>
    </citation>
    <scope>NUCLEOTIDE SEQUENCE [LARGE SCALE GENOMIC DNA]</scope>
    <source>
        <strain evidence="1 2">CBS 110374</strain>
    </source>
</reference>
<evidence type="ECO:0000313" key="1">
    <source>
        <dbReference type="EMBL" id="KEQ65077.1"/>
    </source>
</evidence>
<dbReference type="STRING" id="1043003.A0A074W582"/>
<dbReference type="EMBL" id="KL584827">
    <property type="protein sequence ID" value="KEQ65077.1"/>
    <property type="molecule type" value="Genomic_DNA"/>
</dbReference>
<dbReference type="GeneID" id="63913836"/>
<evidence type="ECO:0000313" key="2">
    <source>
        <dbReference type="Proteomes" id="UP000030672"/>
    </source>
</evidence>
<dbReference type="HOGENOM" id="CLU_169114_0_0_1"/>
<accession>A0A074W582</accession>
<dbReference type="AlphaFoldDB" id="A0A074W582"/>
<keyword evidence="2" id="KW-1185">Reference proteome</keyword>